<dbReference type="Proteomes" id="UP000712281">
    <property type="component" value="Unassembled WGS sequence"/>
</dbReference>
<gene>
    <name evidence="2" type="ORF">F2Q68_00041297</name>
</gene>
<organism evidence="2 3">
    <name type="scientific">Brassica cretica</name>
    <name type="common">Mustard</name>
    <dbReference type="NCBI Taxonomy" id="69181"/>
    <lineage>
        <taxon>Eukaryota</taxon>
        <taxon>Viridiplantae</taxon>
        <taxon>Streptophyta</taxon>
        <taxon>Embryophyta</taxon>
        <taxon>Tracheophyta</taxon>
        <taxon>Spermatophyta</taxon>
        <taxon>Magnoliopsida</taxon>
        <taxon>eudicotyledons</taxon>
        <taxon>Gunneridae</taxon>
        <taxon>Pentapetalae</taxon>
        <taxon>rosids</taxon>
        <taxon>malvids</taxon>
        <taxon>Brassicales</taxon>
        <taxon>Brassicaceae</taxon>
        <taxon>Brassiceae</taxon>
        <taxon>Brassica</taxon>
    </lineage>
</organism>
<proteinExistence type="predicted"/>
<accession>A0A8S9MJ12</accession>
<feature type="transmembrane region" description="Helical" evidence="1">
    <location>
        <begin position="187"/>
        <end position="204"/>
    </location>
</feature>
<dbReference type="EMBL" id="QGKW02000007">
    <property type="protein sequence ID" value="KAF2620364.1"/>
    <property type="molecule type" value="Genomic_DNA"/>
</dbReference>
<feature type="transmembrane region" description="Helical" evidence="1">
    <location>
        <begin position="150"/>
        <end position="167"/>
    </location>
</feature>
<keyword evidence="1" id="KW-0812">Transmembrane</keyword>
<comment type="caution">
    <text evidence="2">The sequence shown here is derived from an EMBL/GenBank/DDBJ whole genome shotgun (WGS) entry which is preliminary data.</text>
</comment>
<protein>
    <submittedName>
        <fullName evidence="2">Uncharacterized protein</fullName>
    </submittedName>
</protein>
<keyword evidence="1" id="KW-0472">Membrane</keyword>
<evidence type="ECO:0000313" key="2">
    <source>
        <dbReference type="EMBL" id="KAF2620364.1"/>
    </source>
</evidence>
<name>A0A8S9MJ12_BRACR</name>
<dbReference type="AlphaFoldDB" id="A0A8S9MJ12"/>
<evidence type="ECO:0000256" key="1">
    <source>
        <dbReference type="SAM" id="Phobius"/>
    </source>
</evidence>
<keyword evidence="1" id="KW-1133">Transmembrane helix</keyword>
<sequence>MASCLSHHVAFCLTEPEGRCPTRGLEKYDTGVFFPNSLSLISRFRHQIQEITCALDMCTRATRSCSFSAGFPWAGHRSNQGLVGSSRVLDSVEDDEAWSLGDFFGERGRNRVQGPEERVSSREPFNLFGFLYPIRGEVPLRMPRDLLPRIVFFLVARGSFLGFSPFLSLLPPTKSFTFLVPPSLKDSLAILAIPTLNLGFLHFTQSSTRLISMGTRVRTKNKAAPEPLGSTDSSDPSLDLMVEVECPKPANTKHALSQGIALSQRLSF</sequence>
<evidence type="ECO:0000313" key="3">
    <source>
        <dbReference type="Proteomes" id="UP000712281"/>
    </source>
</evidence>
<reference evidence="2" key="1">
    <citation type="submission" date="2019-12" db="EMBL/GenBank/DDBJ databases">
        <title>Genome sequencing and annotation of Brassica cretica.</title>
        <authorList>
            <person name="Studholme D.J."/>
            <person name="Sarris P.F."/>
        </authorList>
    </citation>
    <scope>NUCLEOTIDE SEQUENCE</scope>
    <source>
        <strain evidence="2">PFS-001/15</strain>
        <tissue evidence="2">Leaf</tissue>
    </source>
</reference>